<organism evidence="2 3">
    <name type="scientific">Treponema pallidum subsp. pertenue (strain Gauthier)</name>
    <dbReference type="NCBI Taxonomy" id="491080"/>
    <lineage>
        <taxon>Bacteria</taxon>
        <taxon>Pseudomonadati</taxon>
        <taxon>Spirochaetota</taxon>
        <taxon>Spirochaetia</taxon>
        <taxon>Spirochaetales</taxon>
        <taxon>Treponemataceae</taxon>
        <taxon>Treponema</taxon>
    </lineage>
</organism>
<reference evidence="3" key="1">
    <citation type="journal article" date="2012" name="PLoS Negl. Trop. Dis.">
        <title>Whole genome sequences of three Treponema pallidum ssp. pertenue strains: yaws and syphilis treponemes differ in less than 0.2% of the genome sequence.</title>
        <authorList>
            <person name="Cejkova D."/>
            <person name="Zobanikova M."/>
            <person name="Chen L."/>
            <person name="Pospisilova P."/>
            <person name="Strouhal M."/>
            <person name="Qin X."/>
            <person name="Mikalova L."/>
            <person name="Norris S.J."/>
            <person name="Muzny D.M."/>
            <person name="Gibbs R.A."/>
            <person name="Fulton L.L."/>
            <person name="Sodergren E."/>
            <person name="Weinstock G.M."/>
            <person name="Smajs D."/>
        </authorList>
    </citation>
    <scope>NUCLEOTIDE SEQUENCE [LARGE SCALE GENOMIC DNA]</scope>
    <source>
        <strain evidence="3">Gauthier</strain>
    </source>
</reference>
<proteinExistence type="predicted"/>
<gene>
    <name evidence="2" type="ordered locus">TPEGAU_0783b</name>
</gene>
<feature type="region of interest" description="Disordered" evidence="1">
    <location>
        <begin position="20"/>
        <end position="65"/>
    </location>
</feature>
<dbReference type="AlphaFoldDB" id="A0AAU8PIU5"/>
<dbReference type="KEGG" id="tpg:TPEGAU_0783b"/>
<evidence type="ECO:0000313" key="3">
    <source>
        <dbReference type="Proteomes" id="UP000008192"/>
    </source>
</evidence>
<evidence type="ECO:0000256" key="1">
    <source>
        <dbReference type="SAM" id="MobiDB-lite"/>
    </source>
</evidence>
<evidence type="ECO:0000313" key="2">
    <source>
        <dbReference type="EMBL" id="AEZ60050.1"/>
    </source>
</evidence>
<dbReference type="Proteomes" id="UP000008192">
    <property type="component" value="Chromosome"/>
</dbReference>
<feature type="compositionally biased region" description="Basic and acidic residues" evidence="1">
    <location>
        <begin position="49"/>
        <end position="65"/>
    </location>
</feature>
<accession>A0AAU8PIU5</accession>
<sequence>MVGVLRVAEGCCIQRKALLSAQQTRRRQETGAKRSRMRTIAPLRYNGRSRTDARAEKEGQTTRPK</sequence>
<name>A0AAU8PIU5_TREPG</name>
<dbReference type="EMBL" id="CP002376">
    <property type="protein sequence ID" value="AEZ60050.1"/>
    <property type="molecule type" value="Genomic_DNA"/>
</dbReference>
<protein>
    <submittedName>
        <fullName evidence="2">Uncharacterized protein</fullName>
    </submittedName>
</protein>